<name>R1ARJ1_9FIRM</name>
<evidence type="ECO:0000313" key="1">
    <source>
        <dbReference type="EMBL" id="EOC99767.1"/>
    </source>
</evidence>
<reference evidence="1 2" key="1">
    <citation type="journal article" date="2015" name="Geomicrobiol. J.">
        <title>Caldisalinibacter kiritimatiensis gen. nov., sp. nov., a moderately thermohalophilic thiosulfate-reducing bacterium from a hypersaline microbial mat.</title>
        <authorList>
            <person name="Ben Hania W."/>
            <person name="Joseph M."/>
            <person name="Fiebig A."/>
            <person name="Bunk B."/>
            <person name="Klenk H.-P."/>
            <person name="Fardeau M.-L."/>
            <person name="Spring S."/>
        </authorList>
    </citation>
    <scope>NUCLEOTIDE SEQUENCE [LARGE SCALE GENOMIC DNA]</scope>
    <source>
        <strain evidence="1 2">L21-TH-D2</strain>
    </source>
</reference>
<organism evidence="1 2">
    <name type="scientific">Caldisalinibacter kiritimatiensis</name>
    <dbReference type="NCBI Taxonomy" id="1304284"/>
    <lineage>
        <taxon>Bacteria</taxon>
        <taxon>Bacillati</taxon>
        <taxon>Bacillota</taxon>
        <taxon>Tissierellia</taxon>
        <taxon>Tissierellales</taxon>
        <taxon>Thermohalobacteraceae</taxon>
        <taxon>Caldisalinibacter</taxon>
    </lineage>
</organism>
<protein>
    <submittedName>
        <fullName evidence="1">Uncharacterized protein</fullName>
    </submittedName>
</protein>
<dbReference type="Proteomes" id="UP000013378">
    <property type="component" value="Unassembled WGS sequence"/>
</dbReference>
<keyword evidence="2" id="KW-1185">Reference proteome</keyword>
<proteinExistence type="predicted"/>
<sequence length="49" mass="6018">MLYEYRGGIYARDIHRNKYIQIMLIYNIAEFMGEEPIQMTRGRFVCHLY</sequence>
<accession>R1ARJ1</accession>
<dbReference type="EMBL" id="ARZA01000243">
    <property type="protein sequence ID" value="EOC99767.1"/>
    <property type="molecule type" value="Genomic_DNA"/>
</dbReference>
<dbReference type="AlphaFoldDB" id="R1ARJ1"/>
<evidence type="ECO:0000313" key="2">
    <source>
        <dbReference type="Proteomes" id="UP000013378"/>
    </source>
</evidence>
<comment type="caution">
    <text evidence="1">The sequence shown here is derived from an EMBL/GenBank/DDBJ whole genome shotgun (WGS) entry which is preliminary data.</text>
</comment>
<gene>
    <name evidence="1" type="ORF">L21TH_2197</name>
</gene>